<evidence type="ECO:0000313" key="3">
    <source>
        <dbReference type="EMBL" id="SBT57075.1"/>
    </source>
</evidence>
<evidence type="ECO:0000313" key="2">
    <source>
        <dbReference type="EMBL" id="SBT53821.1"/>
    </source>
</evidence>
<reference evidence="4" key="3">
    <citation type="submission" date="2016-05" db="EMBL/GenBank/DDBJ databases">
        <authorList>
            <person name="Naeem Raeece"/>
        </authorList>
    </citation>
    <scope>NUCLEOTIDE SEQUENCE [LARGE SCALE GENOMIC DNA]</scope>
</reference>
<reference evidence="5" key="2">
    <citation type="submission" date="2016-05" db="EMBL/GenBank/DDBJ databases">
        <authorList>
            <person name="Naeem R."/>
        </authorList>
    </citation>
    <scope>NUCLEOTIDE SEQUENCE [LARGE SCALE GENOMIC DNA]</scope>
</reference>
<name>A0A1A9ALX1_PLAOA</name>
<organism evidence="3 5">
    <name type="scientific">Plasmodium ovale wallikeri</name>
    <dbReference type="NCBI Taxonomy" id="864142"/>
    <lineage>
        <taxon>Eukaryota</taxon>
        <taxon>Sar</taxon>
        <taxon>Alveolata</taxon>
        <taxon>Apicomplexa</taxon>
        <taxon>Aconoidasida</taxon>
        <taxon>Haemosporida</taxon>
        <taxon>Plasmodiidae</taxon>
        <taxon>Plasmodium</taxon>
        <taxon>Plasmodium (Plasmodium)</taxon>
    </lineage>
</organism>
<dbReference type="Pfam" id="PF05795">
    <property type="entry name" value="Plasmodium_Vir"/>
    <property type="match status" value="1"/>
</dbReference>
<protein>
    <submittedName>
        <fullName evidence="3">PIR Superfamily Protein</fullName>
    </submittedName>
</protein>
<reference evidence="3" key="1">
    <citation type="submission" date="2016-05" db="EMBL/GenBank/DDBJ databases">
        <authorList>
            <person name="Lavstsen T."/>
            <person name="Jespersen J.S."/>
        </authorList>
    </citation>
    <scope>NUCLEOTIDE SEQUENCE [LARGE SCALE GENOMIC DNA]</scope>
</reference>
<keyword evidence="1" id="KW-0472">Membrane</keyword>
<evidence type="ECO:0000256" key="1">
    <source>
        <dbReference type="SAM" id="Phobius"/>
    </source>
</evidence>
<feature type="transmembrane region" description="Helical" evidence="1">
    <location>
        <begin position="257"/>
        <end position="278"/>
    </location>
</feature>
<accession>A0A1A9ALX1</accession>
<keyword evidence="1" id="KW-0812">Transmembrane</keyword>
<keyword evidence="1" id="KW-1133">Transmembrane helix</keyword>
<keyword evidence="5" id="KW-1185">Reference proteome</keyword>
<evidence type="ECO:0000313" key="5">
    <source>
        <dbReference type="Proteomes" id="UP000078555"/>
    </source>
</evidence>
<gene>
    <name evidence="3" type="ORF">POVWA1_079970</name>
    <name evidence="2" type="ORF">POVWA2_064580</name>
</gene>
<dbReference type="Proteomes" id="UP000078550">
    <property type="component" value="Unassembled WGS sequence"/>
</dbReference>
<dbReference type="EMBL" id="FLRE01000466">
    <property type="protein sequence ID" value="SBT53821.1"/>
    <property type="molecule type" value="Genomic_DNA"/>
</dbReference>
<proteinExistence type="predicted"/>
<dbReference type="InterPro" id="IPR008780">
    <property type="entry name" value="Plasmodium_Vir"/>
</dbReference>
<dbReference type="AlphaFoldDB" id="A0A1A9ALX1"/>
<sequence>MNPETDKSKFYLPSYLFDQKLSKEFCKCNYCNFCHNEPEIFENDYNYRMFCYNFAKNVEIVYNKNKENPQLKEKHCKDLESWVYKNIQGNCISSFKTNFDDIDKLNTVLNRINSDNLNQRKAHICDKELKKKFYNNELAKIKTIDDYGENYDFIKNKSDMNDSECYAFYNYLTKNSDLHKEIVDSCSKRVDGKYCPSYYRDKEYDPNELLGTLKCTEKIELSQKESMTDQRDYEACKQELLECSMFNNNKPFGITDFGFFLLIVFSIWGIFLTLLFLYSRIRNGNWSFNRLKKKQILKDTLLGNYEDEMQEDNFKNSDEDLSNIPLHITYQNS</sequence>
<dbReference type="EMBL" id="FLRD01001352">
    <property type="protein sequence ID" value="SBT57075.1"/>
    <property type="molecule type" value="Genomic_DNA"/>
</dbReference>
<dbReference type="Proteomes" id="UP000078555">
    <property type="component" value="Unassembled WGS sequence"/>
</dbReference>
<evidence type="ECO:0000313" key="4">
    <source>
        <dbReference type="Proteomes" id="UP000078550"/>
    </source>
</evidence>